<keyword evidence="3" id="KW-0804">Transcription</keyword>
<dbReference type="InterPro" id="IPR014710">
    <property type="entry name" value="RmlC-like_jellyroll"/>
</dbReference>
<dbReference type="Pfam" id="PF00027">
    <property type="entry name" value="cNMP_binding"/>
    <property type="match status" value="1"/>
</dbReference>
<comment type="caution">
    <text evidence="5">The sequence shown here is derived from an EMBL/GenBank/DDBJ whole genome shotgun (WGS) entry which is preliminary data.</text>
</comment>
<accession>A0A845AMI6</accession>
<keyword evidence="2" id="KW-0238">DNA-binding</keyword>
<evidence type="ECO:0000259" key="4">
    <source>
        <dbReference type="PROSITE" id="PS51063"/>
    </source>
</evidence>
<dbReference type="InterPro" id="IPR036390">
    <property type="entry name" value="WH_DNA-bd_sf"/>
</dbReference>
<dbReference type="SUPFAM" id="SSF46785">
    <property type="entry name" value="Winged helix' DNA-binding domain"/>
    <property type="match status" value="1"/>
</dbReference>
<dbReference type="CDD" id="cd00038">
    <property type="entry name" value="CAP_ED"/>
    <property type="match status" value="1"/>
</dbReference>
<dbReference type="Pfam" id="PF13545">
    <property type="entry name" value="HTH_Crp_2"/>
    <property type="match status" value="1"/>
</dbReference>
<evidence type="ECO:0000256" key="2">
    <source>
        <dbReference type="ARBA" id="ARBA00023125"/>
    </source>
</evidence>
<dbReference type="GO" id="GO:0005829">
    <property type="term" value="C:cytosol"/>
    <property type="evidence" value="ECO:0007669"/>
    <property type="project" value="TreeGrafter"/>
</dbReference>
<organism evidence="5 6">
    <name type="scientific">Qipengyuania algicida</name>
    <dbReference type="NCBI Taxonomy" id="1836209"/>
    <lineage>
        <taxon>Bacteria</taxon>
        <taxon>Pseudomonadati</taxon>
        <taxon>Pseudomonadota</taxon>
        <taxon>Alphaproteobacteria</taxon>
        <taxon>Sphingomonadales</taxon>
        <taxon>Erythrobacteraceae</taxon>
        <taxon>Qipengyuania</taxon>
    </lineage>
</organism>
<dbReference type="InterPro" id="IPR018490">
    <property type="entry name" value="cNMP-bd_dom_sf"/>
</dbReference>
<keyword evidence="1" id="KW-0805">Transcription regulation</keyword>
<dbReference type="SMART" id="SM00419">
    <property type="entry name" value="HTH_CRP"/>
    <property type="match status" value="1"/>
</dbReference>
<feature type="domain" description="HTH crp-type" evidence="4">
    <location>
        <begin position="145"/>
        <end position="219"/>
    </location>
</feature>
<dbReference type="Proteomes" id="UP000439780">
    <property type="component" value="Unassembled WGS sequence"/>
</dbReference>
<dbReference type="Gene3D" id="1.10.10.10">
    <property type="entry name" value="Winged helix-like DNA-binding domain superfamily/Winged helix DNA-binding domain"/>
    <property type="match status" value="1"/>
</dbReference>
<evidence type="ECO:0000313" key="5">
    <source>
        <dbReference type="EMBL" id="MXP28208.1"/>
    </source>
</evidence>
<evidence type="ECO:0000256" key="3">
    <source>
        <dbReference type="ARBA" id="ARBA00023163"/>
    </source>
</evidence>
<dbReference type="InterPro" id="IPR012318">
    <property type="entry name" value="HTH_CRP"/>
</dbReference>
<dbReference type="InterPro" id="IPR000595">
    <property type="entry name" value="cNMP-bd_dom"/>
</dbReference>
<dbReference type="GO" id="GO:0003700">
    <property type="term" value="F:DNA-binding transcription factor activity"/>
    <property type="evidence" value="ECO:0007669"/>
    <property type="project" value="TreeGrafter"/>
</dbReference>
<dbReference type="GO" id="GO:0003677">
    <property type="term" value="F:DNA binding"/>
    <property type="evidence" value="ECO:0007669"/>
    <property type="project" value="UniProtKB-KW"/>
</dbReference>
<keyword evidence="6" id="KW-1185">Reference proteome</keyword>
<dbReference type="Gene3D" id="2.60.120.10">
    <property type="entry name" value="Jelly Rolls"/>
    <property type="match status" value="1"/>
</dbReference>
<proteinExistence type="predicted"/>
<dbReference type="PANTHER" id="PTHR24567">
    <property type="entry name" value="CRP FAMILY TRANSCRIPTIONAL REGULATORY PROTEIN"/>
    <property type="match status" value="1"/>
</dbReference>
<evidence type="ECO:0000256" key="1">
    <source>
        <dbReference type="ARBA" id="ARBA00023015"/>
    </source>
</evidence>
<protein>
    <submittedName>
        <fullName evidence="5">Helix-turn-helix domain-containing protein</fullName>
    </submittedName>
</protein>
<name>A0A845AMI6_9SPHN</name>
<reference evidence="5 6" key="1">
    <citation type="submission" date="2019-12" db="EMBL/GenBank/DDBJ databases">
        <title>Genomic-based taxomic classification of the family Erythrobacteraceae.</title>
        <authorList>
            <person name="Xu L."/>
        </authorList>
    </citation>
    <scope>NUCLEOTIDE SEQUENCE [LARGE SCALE GENOMIC DNA]</scope>
    <source>
        <strain evidence="5 6">KEMB 9005-328</strain>
    </source>
</reference>
<gene>
    <name evidence="5" type="ORF">GRI58_05160</name>
</gene>
<evidence type="ECO:0000313" key="6">
    <source>
        <dbReference type="Proteomes" id="UP000439780"/>
    </source>
</evidence>
<sequence length="235" mass="25763">MICLSLQSTLPVRLSPVDCLAIERAGAAVAFSGAARVDLIREGDPTPSALVLLEGWACRYKDLPDGRRQIVGFVLPGDVSNLGKQLAGAMDHAIQSITQVRYMLVNPEQTDALAASVPGFVEALLAQEQITAAIQREWLLSLGQRRADERMAHLLVELHLRLHAVGLTDRATCDFPLVQSDLAAATGLSAVHVNRTLQQLRRDELIELSGKRLTILDIDRLREIAQFEGRYLQLA</sequence>
<dbReference type="InterPro" id="IPR050397">
    <property type="entry name" value="Env_Response_Regulators"/>
</dbReference>
<dbReference type="SUPFAM" id="SSF51206">
    <property type="entry name" value="cAMP-binding domain-like"/>
    <property type="match status" value="1"/>
</dbReference>
<dbReference type="PANTHER" id="PTHR24567:SF68">
    <property type="entry name" value="DNA-BINDING TRANSCRIPTIONAL DUAL REGULATOR CRP"/>
    <property type="match status" value="1"/>
</dbReference>
<dbReference type="InterPro" id="IPR036388">
    <property type="entry name" value="WH-like_DNA-bd_sf"/>
</dbReference>
<dbReference type="PROSITE" id="PS51063">
    <property type="entry name" value="HTH_CRP_2"/>
    <property type="match status" value="1"/>
</dbReference>
<dbReference type="EMBL" id="WTYA01000003">
    <property type="protein sequence ID" value="MXP28208.1"/>
    <property type="molecule type" value="Genomic_DNA"/>
</dbReference>
<dbReference type="AlphaFoldDB" id="A0A845AMI6"/>